<comment type="caution">
    <text evidence="4">The sequence shown here is derived from an EMBL/GenBank/DDBJ whole genome shotgun (WGS) entry which is preliminary data.</text>
</comment>
<dbReference type="AlphaFoldDB" id="A0AAD9KVJ4"/>
<protein>
    <recommendedName>
        <fullName evidence="3">BRO1 domain-containing protein</fullName>
    </recommendedName>
</protein>
<dbReference type="GO" id="GO:0005768">
    <property type="term" value="C:endosome"/>
    <property type="evidence" value="ECO:0007669"/>
    <property type="project" value="TreeGrafter"/>
</dbReference>
<dbReference type="Pfam" id="PF03097">
    <property type="entry name" value="BRO1"/>
    <property type="match status" value="1"/>
</dbReference>
<keyword evidence="1" id="KW-0175">Coiled coil</keyword>
<dbReference type="Gene3D" id="1.20.120.560">
    <property type="entry name" value="alix/aip1 in complex with the ypdl late domain"/>
    <property type="match status" value="1"/>
</dbReference>
<dbReference type="InterPro" id="IPR025304">
    <property type="entry name" value="ALIX_V_dom"/>
</dbReference>
<feature type="compositionally biased region" description="Low complexity" evidence="2">
    <location>
        <begin position="726"/>
        <end position="745"/>
    </location>
</feature>
<dbReference type="InterPro" id="IPR004328">
    <property type="entry name" value="BRO1_dom"/>
</dbReference>
<dbReference type="Pfam" id="PF13949">
    <property type="entry name" value="ALIX_LYPXL_bnd"/>
    <property type="match status" value="1"/>
</dbReference>
<dbReference type="InterPro" id="IPR038499">
    <property type="entry name" value="BRO1_sf"/>
</dbReference>
<feature type="compositionally biased region" description="Low complexity" evidence="2">
    <location>
        <begin position="856"/>
        <end position="879"/>
    </location>
</feature>
<name>A0AAD9KVJ4_RIDPI</name>
<dbReference type="Gene3D" id="1.25.40.280">
    <property type="entry name" value="alix/aip1 like domains"/>
    <property type="match status" value="1"/>
</dbReference>
<gene>
    <name evidence="4" type="ORF">NP493_554g01071</name>
</gene>
<feature type="compositionally biased region" description="Low complexity" evidence="2">
    <location>
        <begin position="764"/>
        <end position="788"/>
    </location>
</feature>
<accession>A0AAD9KVJ4</accession>
<dbReference type="PANTHER" id="PTHR23030:SF39">
    <property type="entry name" value="PROGRAMMED CELL DEATH 6-INTERACTING PROTEIN"/>
    <property type="match status" value="1"/>
</dbReference>
<dbReference type="FunFam" id="1.25.40.280:FF:000001">
    <property type="entry name" value="programmed cell death 6-interacting protein-like isoform X1"/>
    <property type="match status" value="1"/>
</dbReference>
<sequence length="879" mass="98086">MATYLAVPLKKTWDVDLVKPLQTFIANTFSEANPEDYKHGLAEFQKLRSSMIIKSADKHESALEVLYRYHDQLHAIEAKFPIEENQIRINFKWQNTFDKESFFTGKRTMTIASGRYEKVCVLFNTAALQSQIAESQNLKSDDGLKLAARLFQLSSGIFTHLKETVMSAIRQEPTPDLQPETLSTLSAMMLAQAQDCFCRKAMADKMKAANIAKLCMQCSDYYADAMKLLQLETLRPLWPKEWISSVAGKQAAYHALSEYYEALKCKDEKEFGEEIARLQYARELMQASETRSGLYFIFAADASRIKRSLAEAVKDNDFIYHAMVPERSALSPIGKFPVAKLLPYSPPLSSGFKDLFEKIMPLSVHQALRGFENNKAAVVNTEVGRLREATELLNSILTSLNLPAALEDLGGATVPQSLLEKADQIRQLGGLRSLREKMDNLPDLLVRNKEILDEADRMLNEEESSDRQLREQFKAQWTRTPSTNLTAPIRSEAEKYRTILNNAMAADKVIKQRFNEHVAGYELLSQSNADIERALPSSSPIASLKGSPVVQQLTQLMEEVETIKAEREVIESELKEATSDLSAKFLRALAEDGAMDEDKLTSQELDRIYAPLREQVSGSLLRQEQIVSQIQSANNDFTQARSQNQSGATREQKLKDLAAAFDSFVTLKNNLDEGTKFYNDLTELLVKFQSKVSDLCFARRTEKEELMKDLQNTIAQRPAAAPPTAPSYQQPTAASTPATSTSEAPTAPPRTKKAPPRRPPPPSKAARAPTGSTPSPTPAASAPSTYAPPQAPPPTAPQSTMPQPQSVYGSSQQPLPYPAYGAAMPYPVYPPGNYAPPPMPQGYNPYAQYSYPQAGQPQMPQYSTPQQQPPYQQYPQQHW</sequence>
<evidence type="ECO:0000313" key="5">
    <source>
        <dbReference type="Proteomes" id="UP001209878"/>
    </source>
</evidence>
<dbReference type="EMBL" id="JAODUO010000554">
    <property type="protein sequence ID" value="KAK2178206.1"/>
    <property type="molecule type" value="Genomic_DNA"/>
</dbReference>
<keyword evidence="5" id="KW-1185">Reference proteome</keyword>
<dbReference type="CDD" id="cd09240">
    <property type="entry name" value="BRO1_Alix"/>
    <property type="match status" value="1"/>
</dbReference>
<feature type="compositionally biased region" description="Pro residues" evidence="2">
    <location>
        <begin position="827"/>
        <end position="840"/>
    </location>
</feature>
<feature type="coiled-coil region" evidence="1">
    <location>
        <begin position="553"/>
        <end position="580"/>
    </location>
</feature>
<feature type="domain" description="BRO1" evidence="3">
    <location>
        <begin position="3"/>
        <end position="393"/>
    </location>
</feature>
<dbReference type="CDD" id="cd09235">
    <property type="entry name" value="V_Alix"/>
    <property type="match status" value="1"/>
</dbReference>
<dbReference type="Proteomes" id="UP001209878">
    <property type="component" value="Unassembled WGS sequence"/>
</dbReference>
<dbReference type="SMART" id="SM01041">
    <property type="entry name" value="BRO1"/>
    <property type="match status" value="1"/>
</dbReference>
<feature type="compositionally biased region" description="Low complexity" evidence="2">
    <location>
        <begin position="797"/>
        <end position="806"/>
    </location>
</feature>
<evidence type="ECO:0000313" key="4">
    <source>
        <dbReference type="EMBL" id="KAK2178206.1"/>
    </source>
</evidence>
<dbReference type="PROSITE" id="PS51180">
    <property type="entry name" value="BRO1"/>
    <property type="match status" value="1"/>
</dbReference>
<feature type="region of interest" description="Disordered" evidence="2">
    <location>
        <begin position="717"/>
        <end position="879"/>
    </location>
</feature>
<dbReference type="GO" id="GO:0000281">
    <property type="term" value="P:mitotic cytokinesis"/>
    <property type="evidence" value="ECO:0007669"/>
    <property type="project" value="TreeGrafter"/>
</dbReference>
<dbReference type="PANTHER" id="PTHR23030">
    <property type="entry name" value="PCD6 INTERACTING PROTEIN-RELATED"/>
    <property type="match status" value="1"/>
</dbReference>
<evidence type="ECO:0000256" key="1">
    <source>
        <dbReference type="SAM" id="Coils"/>
    </source>
</evidence>
<reference evidence="4" key="1">
    <citation type="journal article" date="2023" name="Mol. Biol. Evol.">
        <title>Third-Generation Sequencing Reveals the Adaptive Role of the Epigenome in Three Deep-Sea Polychaetes.</title>
        <authorList>
            <person name="Perez M."/>
            <person name="Aroh O."/>
            <person name="Sun Y."/>
            <person name="Lan Y."/>
            <person name="Juniper S.K."/>
            <person name="Young C.R."/>
            <person name="Angers B."/>
            <person name="Qian P.Y."/>
        </authorList>
    </citation>
    <scope>NUCLEOTIDE SEQUENCE</scope>
    <source>
        <strain evidence="4">R07B-5</strain>
    </source>
</reference>
<evidence type="ECO:0000256" key="2">
    <source>
        <dbReference type="SAM" id="MobiDB-lite"/>
    </source>
</evidence>
<organism evidence="4 5">
    <name type="scientific">Ridgeia piscesae</name>
    <name type="common">Tubeworm</name>
    <dbReference type="NCBI Taxonomy" id="27915"/>
    <lineage>
        <taxon>Eukaryota</taxon>
        <taxon>Metazoa</taxon>
        <taxon>Spiralia</taxon>
        <taxon>Lophotrochozoa</taxon>
        <taxon>Annelida</taxon>
        <taxon>Polychaeta</taxon>
        <taxon>Sedentaria</taxon>
        <taxon>Canalipalpata</taxon>
        <taxon>Sabellida</taxon>
        <taxon>Siboglinidae</taxon>
        <taxon>Ridgeia</taxon>
    </lineage>
</organism>
<proteinExistence type="predicted"/>
<evidence type="ECO:0000259" key="3">
    <source>
        <dbReference type="PROSITE" id="PS51180"/>
    </source>
</evidence>
<dbReference type="Gene3D" id="1.20.140.50">
    <property type="entry name" value="alix/aip1 like domains"/>
    <property type="match status" value="1"/>
</dbReference>